<feature type="transmembrane region" description="Helical" evidence="1">
    <location>
        <begin position="191"/>
        <end position="209"/>
    </location>
</feature>
<dbReference type="PANTHER" id="PTHR33979:SF2">
    <property type="entry name" value="PEPTIDASE M50B-LIKE-DOMAIN-CONTAINING PROTEIN"/>
    <property type="match status" value="1"/>
</dbReference>
<dbReference type="PANTHER" id="PTHR33979">
    <property type="entry name" value="OS02G0221600 PROTEIN"/>
    <property type="match status" value="1"/>
</dbReference>
<dbReference type="AlphaFoldDB" id="A0A8K0NP03"/>
<comment type="caution">
    <text evidence="2">The sequence shown here is derived from an EMBL/GenBank/DDBJ whole genome shotgun (WGS) entry which is preliminary data.</text>
</comment>
<keyword evidence="1" id="KW-1133">Transmembrane helix</keyword>
<keyword evidence="1" id="KW-0472">Membrane</keyword>
<proteinExistence type="predicted"/>
<dbReference type="Proteomes" id="UP000812966">
    <property type="component" value="Unassembled WGS sequence"/>
</dbReference>
<evidence type="ECO:0000313" key="2">
    <source>
        <dbReference type="EMBL" id="KAG7529816.1"/>
    </source>
</evidence>
<feature type="transmembrane region" description="Helical" evidence="1">
    <location>
        <begin position="167"/>
        <end position="184"/>
    </location>
</feature>
<organism evidence="2 3">
    <name type="scientific">Filobasidium floriforme</name>
    <dbReference type="NCBI Taxonomy" id="5210"/>
    <lineage>
        <taxon>Eukaryota</taxon>
        <taxon>Fungi</taxon>
        <taxon>Dikarya</taxon>
        <taxon>Basidiomycota</taxon>
        <taxon>Agaricomycotina</taxon>
        <taxon>Tremellomycetes</taxon>
        <taxon>Filobasidiales</taxon>
        <taxon>Filobasidiaceae</taxon>
        <taxon>Filobasidium</taxon>
    </lineage>
</organism>
<feature type="transmembrane region" description="Helical" evidence="1">
    <location>
        <begin position="42"/>
        <end position="63"/>
    </location>
</feature>
<dbReference type="Pfam" id="PF13398">
    <property type="entry name" value="Peptidase_M50B"/>
    <property type="match status" value="2"/>
</dbReference>
<keyword evidence="1" id="KW-0812">Transmembrane</keyword>
<feature type="transmembrane region" description="Helical" evidence="1">
    <location>
        <begin position="83"/>
        <end position="101"/>
    </location>
</feature>
<evidence type="ECO:0000256" key="1">
    <source>
        <dbReference type="SAM" id="Phobius"/>
    </source>
</evidence>
<name>A0A8K0NP03_9TREE</name>
<dbReference type="EMBL" id="JABELV010000135">
    <property type="protein sequence ID" value="KAG7529816.1"/>
    <property type="molecule type" value="Genomic_DNA"/>
</dbReference>
<protein>
    <recommendedName>
        <fullName evidence="4">Peptidase M50B-like-domain-containing protein</fullName>
    </recommendedName>
</protein>
<feature type="transmembrane region" description="Helical" evidence="1">
    <location>
        <begin position="138"/>
        <end position="161"/>
    </location>
</feature>
<accession>A0A8K0NP03</accession>
<keyword evidence="3" id="KW-1185">Reference proteome</keyword>
<gene>
    <name evidence="2" type="ORF">FFLO_05403</name>
</gene>
<evidence type="ECO:0000313" key="3">
    <source>
        <dbReference type="Proteomes" id="UP000812966"/>
    </source>
</evidence>
<reference evidence="2" key="1">
    <citation type="submission" date="2020-04" db="EMBL/GenBank/DDBJ databases">
        <title>Analysis of mating type loci in Filobasidium floriforme.</title>
        <authorList>
            <person name="Nowrousian M."/>
        </authorList>
    </citation>
    <scope>NUCLEOTIDE SEQUENCE</scope>
    <source>
        <strain evidence="2">CBS 6242</strain>
    </source>
</reference>
<sequence>MTTQTMDTMVEVLVKRLQEPEIEKEMVLHELVKRASSRPNSFQTYTIIAACIMFFGIFFLWHMPFLRDLIAGLKLFTVAVHEMWHMLVGLVVGGEIISICIDPNLGGETKIDRLLRSTPRPPTNPHEAMFRTPAQAFWSWKAAATLAAGYVGSAIVGFLFVVMTVDIVASKIASFVIGIGLLVPAVRVDSLVAFLSIAAMEGIMIGLWFGDHGNALRYFGQCRGVMHLFYVVWDYTDERFSDKMNCSDCTQFQELLGWPASMWFLFWTTFSSLVFVSAVFAGIMVFKKTTEEMYGDAANFLPT</sequence>
<feature type="transmembrane region" description="Helical" evidence="1">
    <location>
        <begin position="264"/>
        <end position="286"/>
    </location>
</feature>
<dbReference type="InterPro" id="IPR049500">
    <property type="entry name" value="Peptidase_M50B-like"/>
</dbReference>
<evidence type="ECO:0008006" key="4">
    <source>
        <dbReference type="Google" id="ProtNLM"/>
    </source>
</evidence>